<gene>
    <name evidence="3" type="ORF">OP10G_2207</name>
</gene>
<proteinExistence type="predicted"/>
<sequence>MTINKPTVAALVLLGSCVLPLAGCENVGNENPISPDRMQQMRKEEANQRANFQPKGGPPPTAGQKK</sequence>
<accession>A0A068NS62</accession>
<dbReference type="Proteomes" id="UP000027982">
    <property type="component" value="Chromosome"/>
</dbReference>
<organism evidence="3 4">
    <name type="scientific">Fimbriimonas ginsengisoli Gsoil 348</name>
    <dbReference type="NCBI Taxonomy" id="661478"/>
    <lineage>
        <taxon>Bacteria</taxon>
        <taxon>Bacillati</taxon>
        <taxon>Armatimonadota</taxon>
        <taxon>Fimbriimonadia</taxon>
        <taxon>Fimbriimonadales</taxon>
        <taxon>Fimbriimonadaceae</taxon>
        <taxon>Fimbriimonas</taxon>
    </lineage>
</organism>
<dbReference type="RefSeq" id="WP_025225861.1">
    <property type="nucleotide sequence ID" value="NZ_CP007139.1"/>
</dbReference>
<name>A0A068NS62_FIMGI</name>
<evidence type="ECO:0008006" key="5">
    <source>
        <dbReference type="Google" id="ProtNLM"/>
    </source>
</evidence>
<feature type="signal peptide" evidence="2">
    <location>
        <begin position="1"/>
        <end position="22"/>
    </location>
</feature>
<dbReference type="EMBL" id="CP007139">
    <property type="protein sequence ID" value="AIE85575.1"/>
    <property type="molecule type" value="Genomic_DNA"/>
</dbReference>
<feature type="compositionally biased region" description="Pro residues" evidence="1">
    <location>
        <begin position="56"/>
        <end position="66"/>
    </location>
</feature>
<feature type="region of interest" description="Disordered" evidence="1">
    <location>
        <begin position="25"/>
        <end position="66"/>
    </location>
</feature>
<evidence type="ECO:0000313" key="4">
    <source>
        <dbReference type="Proteomes" id="UP000027982"/>
    </source>
</evidence>
<evidence type="ECO:0000256" key="1">
    <source>
        <dbReference type="SAM" id="MobiDB-lite"/>
    </source>
</evidence>
<keyword evidence="4" id="KW-1185">Reference proteome</keyword>
<protein>
    <recommendedName>
        <fullName evidence="5">Lipoprotein</fullName>
    </recommendedName>
</protein>
<evidence type="ECO:0000313" key="3">
    <source>
        <dbReference type="EMBL" id="AIE85575.1"/>
    </source>
</evidence>
<evidence type="ECO:0000256" key="2">
    <source>
        <dbReference type="SAM" id="SignalP"/>
    </source>
</evidence>
<dbReference type="AlphaFoldDB" id="A0A068NS62"/>
<dbReference type="PROSITE" id="PS51257">
    <property type="entry name" value="PROKAR_LIPOPROTEIN"/>
    <property type="match status" value="1"/>
</dbReference>
<feature type="chain" id="PRO_5001653875" description="Lipoprotein" evidence="2">
    <location>
        <begin position="23"/>
        <end position="66"/>
    </location>
</feature>
<keyword evidence="2" id="KW-0732">Signal</keyword>
<dbReference type="KEGG" id="fgi:OP10G_2207"/>
<reference evidence="3 4" key="1">
    <citation type="journal article" date="2014" name="PLoS ONE">
        <title>The first complete genome sequence of the class fimbriimonadia in the phylum armatimonadetes.</title>
        <authorList>
            <person name="Hu Z.Y."/>
            <person name="Wang Y.Z."/>
            <person name="Im W.T."/>
            <person name="Wang S.Y."/>
            <person name="Zhao G.P."/>
            <person name="Zheng H.J."/>
            <person name="Quan Z.X."/>
        </authorList>
    </citation>
    <scope>NUCLEOTIDE SEQUENCE [LARGE SCALE GENOMIC DNA]</scope>
    <source>
        <strain evidence="3">Gsoil 348</strain>
    </source>
</reference>
<dbReference type="STRING" id="661478.OP10G_2207"/>
<dbReference type="HOGENOM" id="CLU_2824783_0_0_0"/>